<dbReference type="KEGG" id="pbp:STSP1_01761"/>
<evidence type="ECO:0000256" key="5">
    <source>
        <dbReference type="ARBA" id="ARBA00022801"/>
    </source>
</evidence>
<evidence type="ECO:0000256" key="3">
    <source>
        <dbReference type="ARBA" id="ARBA00022670"/>
    </source>
</evidence>
<evidence type="ECO:0000256" key="1">
    <source>
        <dbReference type="ARBA" id="ARBA00006272"/>
    </source>
</evidence>
<feature type="binding site" evidence="8">
    <location>
        <position position="232"/>
    </location>
    <ligand>
        <name>Zn(2+)</name>
        <dbReference type="ChEBI" id="CHEBI:29105"/>
        <label>1</label>
    </ligand>
</feature>
<sequence>MDKQRLDFFKELLNTPSPSGSELPAAKVWRSRVGEKVENITSDPHGNSIAVLNPEADFKFMLAGHIDEIGLMITYIDDDGFLYTGQVGGMDPALLVGQRVRILTENGEVTGVIGRKAIHQMKPDERKKNVEMENIWVDIGADGKKDAEKIVSVGDPMVVDVNCRELTDDKITSRGTDDKAGAFVVAEIMRELADRDLNICVAGVATVQEELGIRGARTSAFSVNPDAGIAFDVNFSSDHPETDKKKLGELKLGEGPNIQRGPNMNPILNKCLFETAKKHDIKYQVTSAPRATGTDANAIQVNRGSVATGLIGIPNRYMHTPVEIVSLKDIENVVRLVTEFLAEHPANRDYRL</sequence>
<feature type="binding site" evidence="8">
    <location>
        <position position="319"/>
    </location>
    <ligand>
        <name>Zn(2+)</name>
        <dbReference type="ChEBI" id="CHEBI:29105"/>
        <label>2</label>
    </ligand>
</feature>
<dbReference type="PANTHER" id="PTHR32481">
    <property type="entry name" value="AMINOPEPTIDASE"/>
    <property type="match status" value="1"/>
</dbReference>
<evidence type="ECO:0000256" key="6">
    <source>
        <dbReference type="PIRNR" id="PIRNR001123"/>
    </source>
</evidence>
<dbReference type="Proteomes" id="UP000193334">
    <property type="component" value="Chromosome"/>
</dbReference>
<accession>A0A1W6LNN6</accession>
<dbReference type="InterPro" id="IPR008007">
    <property type="entry name" value="Peptidase_M42"/>
</dbReference>
<comment type="cofactor">
    <cofactor evidence="8">
        <name>a divalent metal cation</name>
        <dbReference type="ChEBI" id="CHEBI:60240"/>
    </cofactor>
    <text evidence="8">Binds 2 divalent metal cations per subunit.</text>
</comment>
<evidence type="ECO:0000313" key="9">
    <source>
        <dbReference type="EMBL" id="ARN57356.1"/>
    </source>
</evidence>
<dbReference type="PIRSF" id="PIRSF001123">
    <property type="entry name" value="PepA_GA"/>
    <property type="match status" value="1"/>
</dbReference>
<dbReference type="SUPFAM" id="SSF101821">
    <property type="entry name" value="Aminopeptidase/glucanase lid domain"/>
    <property type="match status" value="1"/>
</dbReference>
<feature type="binding site" evidence="8">
    <location>
        <position position="65"/>
    </location>
    <ligand>
        <name>Zn(2+)</name>
        <dbReference type="ChEBI" id="CHEBI:29105"/>
        <label>1</label>
    </ligand>
</feature>
<dbReference type="AlphaFoldDB" id="A0A1W6LNN6"/>
<dbReference type="PANTHER" id="PTHR32481:SF20">
    <property type="entry name" value="AMINOPEPTIDASE YSDC"/>
    <property type="match status" value="1"/>
</dbReference>
<keyword evidence="3" id="KW-0645">Protease</keyword>
<dbReference type="InterPro" id="IPR023367">
    <property type="entry name" value="Peptidase_M42_dom2"/>
</dbReference>
<keyword evidence="5 9" id="KW-0378">Hydrolase</keyword>
<dbReference type="Gene3D" id="2.40.30.40">
    <property type="entry name" value="Peptidase M42, domain 2"/>
    <property type="match status" value="1"/>
</dbReference>
<keyword evidence="2 9" id="KW-0031">Aminopeptidase</keyword>
<dbReference type="RefSeq" id="WP_085755999.1">
    <property type="nucleotide sequence ID" value="NZ_CP021023.1"/>
</dbReference>
<comment type="similarity">
    <text evidence="1 6">Belongs to the peptidase M42 family.</text>
</comment>
<gene>
    <name evidence="9" type="primary">ysdC</name>
    <name evidence="9" type="ORF">STSP1_01761</name>
</gene>
<feature type="active site" description="Proton acceptor" evidence="7">
    <location>
        <position position="209"/>
    </location>
</feature>
<dbReference type="OrthoDB" id="9772053at2"/>
<feature type="binding site" evidence="8">
    <location>
        <position position="210"/>
    </location>
    <ligand>
        <name>Zn(2+)</name>
        <dbReference type="ChEBI" id="CHEBI:29105"/>
        <label>2</label>
    </ligand>
</feature>
<name>A0A1W6LNN6_9BACT</name>
<dbReference type="Pfam" id="PF05343">
    <property type="entry name" value="Peptidase_M42"/>
    <property type="match status" value="1"/>
</dbReference>
<dbReference type="SUPFAM" id="SSF53187">
    <property type="entry name" value="Zn-dependent exopeptidases"/>
    <property type="match status" value="1"/>
</dbReference>
<keyword evidence="4 8" id="KW-0479">Metal-binding</keyword>
<organism evidence="9 10">
    <name type="scientific">Sedimentisphaera salicampi</name>
    <dbReference type="NCBI Taxonomy" id="1941349"/>
    <lineage>
        <taxon>Bacteria</taxon>
        <taxon>Pseudomonadati</taxon>
        <taxon>Planctomycetota</taxon>
        <taxon>Phycisphaerae</taxon>
        <taxon>Sedimentisphaerales</taxon>
        <taxon>Sedimentisphaeraceae</taxon>
        <taxon>Sedimentisphaera</taxon>
    </lineage>
</organism>
<feature type="binding site" evidence="8">
    <location>
        <position position="177"/>
    </location>
    <ligand>
        <name>Zn(2+)</name>
        <dbReference type="ChEBI" id="CHEBI:29105"/>
        <label>1</label>
    </ligand>
</feature>
<dbReference type="GO" id="GO:0046872">
    <property type="term" value="F:metal ion binding"/>
    <property type="evidence" value="ECO:0007669"/>
    <property type="project" value="UniProtKB-UniRule"/>
</dbReference>
<dbReference type="EMBL" id="CP021023">
    <property type="protein sequence ID" value="ARN57356.1"/>
    <property type="molecule type" value="Genomic_DNA"/>
</dbReference>
<feature type="binding site" evidence="8">
    <location>
        <position position="177"/>
    </location>
    <ligand>
        <name>Zn(2+)</name>
        <dbReference type="ChEBI" id="CHEBI:29105"/>
        <label>2</label>
    </ligand>
</feature>
<proteinExistence type="inferred from homology"/>
<evidence type="ECO:0000256" key="8">
    <source>
        <dbReference type="PIRSR" id="PIRSR001123-2"/>
    </source>
</evidence>
<keyword evidence="10" id="KW-1185">Reference proteome</keyword>
<protein>
    <submittedName>
        <fullName evidence="9">Aminopeptidase YsdC</fullName>
        <ecNumber evidence="9">3.4.11.-</ecNumber>
    </submittedName>
</protein>
<dbReference type="GO" id="GO:0004177">
    <property type="term" value="F:aminopeptidase activity"/>
    <property type="evidence" value="ECO:0007669"/>
    <property type="project" value="UniProtKB-UniRule"/>
</dbReference>
<evidence type="ECO:0000313" key="10">
    <source>
        <dbReference type="Proteomes" id="UP000193334"/>
    </source>
</evidence>
<dbReference type="EC" id="3.4.11.-" evidence="9"/>
<evidence type="ECO:0000256" key="7">
    <source>
        <dbReference type="PIRSR" id="PIRSR001123-1"/>
    </source>
</evidence>
<dbReference type="CDD" id="cd05656">
    <property type="entry name" value="M42_Frv"/>
    <property type="match status" value="1"/>
</dbReference>
<dbReference type="Gene3D" id="3.40.630.10">
    <property type="entry name" value="Zn peptidases"/>
    <property type="match status" value="1"/>
</dbReference>
<reference evidence="10" key="1">
    <citation type="submission" date="2017-04" db="EMBL/GenBank/DDBJ databases">
        <title>Comparative genomics and description of representatives of a novel lineage of planctomycetes thriving in anoxic sediments.</title>
        <authorList>
            <person name="Spring S."/>
            <person name="Bunk B."/>
            <person name="Sproer C."/>
        </authorList>
    </citation>
    <scope>NUCLEOTIDE SEQUENCE [LARGE SCALE GENOMIC DNA]</scope>
    <source>
        <strain evidence="10">ST-PulAB-D4</strain>
    </source>
</reference>
<dbReference type="GO" id="GO:0006508">
    <property type="term" value="P:proteolysis"/>
    <property type="evidence" value="ECO:0007669"/>
    <property type="project" value="UniProtKB-KW"/>
</dbReference>
<dbReference type="InterPro" id="IPR051464">
    <property type="entry name" value="Peptidase_M42_aminopept"/>
</dbReference>
<evidence type="ECO:0000256" key="4">
    <source>
        <dbReference type="ARBA" id="ARBA00022723"/>
    </source>
</evidence>
<evidence type="ECO:0000256" key="2">
    <source>
        <dbReference type="ARBA" id="ARBA00022438"/>
    </source>
</evidence>